<keyword evidence="3" id="KW-1185">Reference proteome</keyword>
<feature type="region of interest" description="Disordered" evidence="1">
    <location>
        <begin position="249"/>
        <end position="300"/>
    </location>
</feature>
<dbReference type="VEuPathDB" id="FungiDB:CNK03160"/>
<feature type="compositionally biased region" description="Low complexity" evidence="1">
    <location>
        <begin position="572"/>
        <end position="589"/>
    </location>
</feature>
<feature type="compositionally biased region" description="Low complexity" evidence="1">
    <location>
        <begin position="100"/>
        <end position="115"/>
    </location>
</feature>
<dbReference type="OrthoDB" id="5572844at2759"/>
<feature type="compositionally biased region" description="Pro residues" evidence="1">
    <location>
        <begin position="518"/>
        <end position="528"/>
    </location>
</feature>
<accession>Q5K953</accession>
<dbReference type="PaxDb" id="214684-Q5K953"/>
<feature type="compositionally biased region" description="Polar residues" evidence="1">
    <location>
        <begin position="116"/>
        <end position="144"/>
    </location>
</feature>
<feature type="compositionally biased region" description="Low complexity" evidence="1">
    <location>
        <begin position="426"/>
        <end position="435"/>
    </location>
</feature>
<dbReference type="GeneID" id="3254604"/>
<evidence type="ECO:0000313" key="3">
    <source>
        <dbReference type="Proteomes" id="UP000002149"/>
    </source>
</evidence>
<dbReference type="eggNOG" id="KOG4476">
    <property type="taxonomic scope" value="Eukaryota"/>
</dbReference>
<protein>
    <submittedName>
        <fullName evidence="2">cAMP-independent regulatory protein, putative</fullName>
    </submittedName>
</protein>
<dbReference type="HOGENOM" id="CLU_028895_4_0_1"/>
<gene>
    <name evidence="2" type="ordered locus">CNK03160</name>
</gene>
<feature type="region of interest" description="Disordered" evidence="1">
    <location>
        <begin position="508"/>
        <end position="627"/>
    </location>
</feature>
<evidence type="ECO:0000313" key="2">
    <source>
        <dbReference type="EMBL" id="AAW46389.2"/>
    </source>
</evidence>
<feature type="compositionally biased region" description="Low complexity" evidence="1">
    <location>
        <begin position="375"/>
        <end position="385"/>
    </location>
</feature>
<dbReference type="AlphaFoldDB" id="Q5K953"/>
<dbReference type="Proteomes" id="UP000002149">
    <property type="component" value="Chromosome 11"/>
</dbReference>
<dbReference type="KEGG" id="cne:CNK03160"/>
<dbReference type="InParanoid" id="Q5K953"/>
<name>Q5K953_CRYD1</name>
<dbReference type="PANTHER" id="PTHR28027">
    <property type="entry name" value="TRANSCRIPTIONAL REGULATOR MIT1"/>
    <property type="match status" value="1"/>
</dbReference>
<feature type="compositionally biased region" description="Low complexity" evidence="1">
    <location>
        <begin position="280"/>
        <end position="296"/>
    </location>
</feature>
<feature type="region of interest" description="Disordered" evidence="1">
    <location>
        <begin position="368"/>
        <end position="459"/>
    </location>
</feature>
<dbReference type="InterPro" id="IPR018608">
    <property type="entry name" value="Gti1/Pac2"/>
</dbReference>
<feature type="compositionally biased region" description="Low complexity" evidence="1">
    <location>
        <begin position="535"/>
        <end position="563"/>
    </location>
</feature>
<dbReference type="Pfam" id="PF09729">
    <property type="entry name" value="Gti1_Pac2"/>
    <property type="match status" value="1"/>
</dbReference>
<evidence type="ECO:0000256" key="1">
    <source>
        <dbReference type="SAM" id="MobiDB-lite"/>
    </source>
</evidence>
<dbReference type="EMBL" id="AE017351">
    <property type="protein sequence ID" value="AAW46389.2"/>
    <property type="molecule type" value="Genomic_DNA"/>
</dbReference>
<dbReference type="RefSeq" id="XP_024513795.1">
    <property type="nucleotide sequence ID" value="XM_024658109.1"/>
</dbReference>
<sequence length="627" mass="67298">MSAPPSPPCNLDPPFRGYIETTFDALLVFEAARRGMIPRVTRRLIERERAMVQSGAVFVFDEHESGIKRWTDGLVWSPSRILNNFLVYRETDKRSANAKNSGSPTTQTSPQNTSSALSKSVGSTRSDAQSEVSSTNIGSDTTSGMVDPPPLGQGALARPRSASEGGGSIDRLKERQLVGSLTNSYKFKENGLVKKTMSVSVNGFAQHVVSYYAIDDVISGKLRTPSSIPELASLEISPEYLHKQNFRFPPQVEVGPDGIPRYRGEPEEPQSPHTPASNYSFQTFHQQQQQPPSTTSEYYEVPSYNAGSIPAHQQMHRIGSPRNRPMSVPMPIPLPSPAHSIQGSSYMGPGSAGSGFYESPSVNGMHYAPPLVRQSSSSSVTSSTSAIRPGSSANRRYAPYGGGPAGPGNRGSTGPMQYQHGHQRRQSGSDSQDSSYPIDGNNPASYDVKPSIAPYYTGPPSGGSGTFTFYPPENASSIEPPMASPTYASAGYGPWQSMHPSQNTRFMPARHDYAAGPPSIPLGPPPPGHGHMHEAPSSAGSGSSDGQQGQSQDQGQGQSQPSQVHAPPQLIHSQHQQQQQHRSWASQSHVPHAPGWELSGTPSPSYGMPSAIHQGHEDWRQNAGAIA</sequence>
<reference evidence="2 3" key="1">
    <citation type="journal article" date="2005" name="Science">
        <title>The genome of the basidiomycetous yeast and human pathogen Cryptococcus neoformans.</title>
        <authorList>
            <person name="Loftus B.J."/>
            <person name="Fung E."/>
            <person name="Roncaglia P."/>
            <person name="Rowley D."/>
            <person name="Amedeo P."/>
            <person name="Bruno D."/>
            <person name="Vamathevan J."/>
            <person name="Miranda M."/>
            <person name="Anderson I.J."/>
            <person name="Fraser J.A."/>
            <person name="Allen J.E."/>
            <person name="Bosdet I.E."/>
            <person name="Brent M.R."/>
            <person name="Chiu R."/>
            <person name="Doering T.L."/>
            <person name="Donlin M.J."/>
            <person name="D'Souza C.A."/>
            <person name="Fox D.S."/>
            <person name="Grinberg V."/>
            <person name="Fu J."/>
            <person name="Fukushima M."/>
            <person name="Haas B.J."/>
            <person name="Huang J.C."/>
            <person name="Janbon G."/>
            <person name="Jones S.J."/>
            <person name="Koo H.L."/>
            <person name="Krzywinski M.I."/>
            <person name="Kwon-Chung J.K."/>
            <person name="Lengeler K.B."/>
            <person name="Maiti R."/>
            <person name="Marra M.A."/>
            <person name="Marra R.E."/>
            <person name="Mathewson C.A."/>
            <person name="Mitchell T.G."/>
            <person name="Pertea M."/>
            <person name="Riggs F.R."/>
            <person name="Salzberg S.L."/>
            <person name="Schein J.E."/>
            <person name="Shvartsbeyn A."/>
            <person name="Shin H."/>
            <person name="Shumway M."/>
            <person name="Specht C.A."/>
            <person name="Suh B.B."/>
            <person name="Tenney A."/>
            <person name="Utterback T.R."/>
            <person name="Wickes B.L."/>
            <person name="Wortman J.R."/>
            <person name="Wye N.H."/>
            <person name="Kronstad J.W."/>
            <person name="Lodge J.K."/>
            <person name="Heitman J."/>
            <person name="Davis R.W."/>
            <person name="Fraser C.M."/>
            <person name="Hyman R.W."/>
        </authorList>
    </citation>
    <scope>NUCLEOTIDE SEQUENCE [LARGE SCALE GENOMIC DNA]</scope>
    <source>
        <strain evidence="3">JEC21 / ATCC MYA-565</strain>
    </source>
</reference>
<dbReference type="PANTHER" id="PTHR28027:SF2">
    <property type="entry name" value="TRANSCRIPTIONAL REGULATOR MIT1"/>
    <property type="match status" value="1"/>
</dbReference>
<organism evidence="2 3">
    <name type="scientific">Cryptococcus deneoformans (strain JEC21 / ATCC MYA-565)</name>
    <name type="common">Cryptococcus neoformans var. neoformans serotype D</name>
    <dbReference type="NCBI Taxonomy" id="214684"/>
    <lineage>
        <taxon>Eukaryota</taxon>
        <taxon>Fungi</taxon>
        <taxon>Dikarya</taxon>
        <taxon>Basidiomycota</taxon>
        <taxon>Agaricomycotina</taxon>
        <taxon>Tremellomycetes</taxon>
        <taxon>Tremellales</taxon>
        <taxon>Cryptococcaceae</taxon>
        <taxon>Cryptococcus</taxon>
        <taxon>Cryptococcus neoformans species complex</taxon>
    </lineage>
</organism>
<dbReference type="GO" id="GO:0003677">
    <property type="term" value="F:DNA binding"/>
    <property type="evidence" value="ECO:0000318"/>
    <property type="project" value="GO_Central"/>
</dbReference>
<feature type="compositionally biased region" description="Gly residues" evidence="1">
    <location>
        <begin position="400"/>
        <end position="411"/>
    </location>
</feature>
<proteinExistence type="predicted"/>
<feature type="region of interest" description="Disordered" evidence="1">
    <location>
        <begin position="94"/>
        <end position="171"/>
    </location>
</feature>